<dbReference type="InterPro" id="IPR016155">
    <property type="entry name" value="Mopterin_synth/thiamin_S_b"/>
</dbReference>
<dbReference type="InterPro" id="IPR012675">
    <property type="entry name" value="Beta-grasp_dom_sf"/>
</dbReference>
<dbReference type="Pfam" id="PF00156">
    <property type="entry name" value="Pribosyltran"/>
    <property type="match status" value="1"/>
</dbReference>
<dbReference type="InterPro" id="IPR000836">
    <property type="entry name" value="PRTase_dom"/>
</dbReference>
<keyword evidence="1 4" id="KW-0328">Glycosyltransferase</keyword>
<comment type="caution">
    <text evidence="4">The sequence shown here is derived from an EMBL/GenBank/DDBJ whole genome shotgun (WGS) entry which is preliminary data.</text>
</comment>
<feature type="domain" description="Phosphoribosyltransferase" evidence="3">
    <location>
        <begin position="118"/>
        <end position="257"/>
    </location>
</feature>
<evidence type="ECO:0000313" key="4">
    <source>
        <dbReference type="EMBL" id="GBF08433.1"/>
    </source>
</evidence>
<evidence type="ECO:0000256" key="2">
    <source>
        <dbReference type="ARBA" id="ARBA00022679"/>
    </source>
</evidence>
<dbReference type="EMBL" id="BDMD01000006">
    <property type="protein sequence ID" value="GBF08433.1"/>
    <property type="molecule type" value="Genomic_DNA"/>
</dbReference>
<dbReference type="PANTHER" id="PTHR43363">
    <property type="entry name" value="HYPOXANTHINE PHOSPHORIBOSYLTRANSFERASE"/>
    <property type="match status" value="1"/>
</dbReference>
<dbReference type="CDD" id="cd17040">
    <property type="entry name" value="Ubl_MoaD_like"/>
    <property type="match status" value="1"/>
</dbReference>
<dbReference type="SUPFAM" id="SSF54285">
    <property type="entry name" value="MoaD/ThiS"/>
    <property type="match status" value="1"/>
</dbReference>
<gene>
    <name evidence="4" type="ORF">apy_01580</name>
</gene>
<dbReference type="CDD" id="cd06223">
    <property type="entry name" value="PRTases_typeI"/>
    <property type="match status" value="1"/>
</dbReference>
<dbReference type="PANTHER" id="PTHR43363:SF1">
    <property type="entry name" value="HYPOXANTHINE-GUANINE PHOSPHORIBOSYLTRANSFERASE"/>
    <property type="match status" value="1"/>
</dbReference>
<keyword evidence="2 4" id="KW-0808">Transferase</keyword>
<protein>
    <submittedName>
        <fullName evidence="4">Purine phosphoribosyltransferase</fullName>
    </submittedName>
</protein>
<dbReference type="AlphaFoldDB" id="A0A401H7Q3"/>
<evidence type="ECO:0000259" key="3">
    <source>
        <dbReference type="Pfam" id="PF00156"/>
    </source>
</evidence>
<evidence type="ECO:0000313" key="5">
    <source>
        <dbReference type="Proteomes" id="UP000291213"/>
    </source>
</evidence>
<name>A0A401H7Q3_AERPX</name>
<reference evidence="4 5" key="1">
    <citation type="submission" date="2017-02" db="EMBL/GenBank/DDBJ databases">
        <title>isolation and characterization of a novel temperate virus Aeropyrum globular virus 1 infecting hyperthermophilic archaeon Aeropyrum.</title>
        <authorList>
            <person name="Yumiya M."/>
            <person name="Yoshida T."/>
            <person name="Sako Y."/>
        </authorList>
    </citation>
    <scope>NUCLEOTIDE SEQUENCE [LARGE SCALE GENOMIC DNA]</scope>
    <source>
        <strain evidence="4 5">YK1-12-2013</strain>
    </source>
</reference>
<dbReference type="InterPro" id="IPR029057">
    <property type="entry name" value="PRTase-like"/>
</dbReference>
<evidence type="ECO:0000256" key="1">
    <source>
        <dbReference type="ARBA" id="ARBA00022676"/>
    </source>
</evidence>
<sequence length="272" mass="30332">MKSSYSTNGGSGSTRKVRVRLLGGLRERAGRDSIEIEGRELSWKEVLKKAVEHVEALKEAIENDGSPKPGYLVFVDGVDYRLLPEDHEVVEEVVVLPVTHGGSKEVSGRRVELIHLSWRDIEDAVRDVADKIVGSGFEPDVIVGILRGGIVPALLLADALGVKNIGVMEIKLYTSVGVRKPRPFLRQPLVIEVKDRNVLVVDDVSDSGLTLQHAIEAVDLYLPAQVKTATLYIKPWTNLVPDYYSRSLDKWIVFPWERREVEEELKASGYNI</sequence>
<dbReference type="RefSeq" id="WP_243637206.1">
    <property type="nucleotide sequence ID" value="NZ_BDMD01000006.1"/>
</dbReference>
<proteinExistence type="predicted"/>
<organism evidence="4 5">
    <name type="scientific">Aeropyrum pernix</name>
    <dbReference type="NCBI Taxonomy" id="56636"/>
    <lineage>
        <taxon>Archaea</taxon>
        <taxon>Thermoproteota</taxon>
        <taxon>Thermoprotei</taxon>
        <taxon>Desulfurococcales</taxon>
        <taxon>Desulfurococcaceae</taxon>
        <taxon>Aeropyrum</taxon>
    </lineage>
</organism>
<dbReference type="Gene3D" id="3.10.20.30">
    <property type="match status" value="1"/>
</dbReference>
<accession>A0A401H7Q3</accession>
<dbReference type="GO" id="GO:0016757">
    <property type="term" value="F:glycosyltransferase activity"/>
    <property type="evidence" value="ECO:0007669"/>
    <property type="project" value="UniProtKB-KW"/>
</dbReference>
<dbReference type="Gene3D" id="3.40.50.2020">
    <property type="match status" value="1"/>
</dbReference>
<dbReference type="SUPFAM" id="SSF53271">
    <property type="entry name" value="PRTase-like"/>
    <property type="match status" value="1"/>
</dbReference>
<dbReference type="Proteomes" id="UP000291213">
    <property type="component" value="Unassembled WGS sequence"/>
</dbReference>